<dbReference type="RefSeq" id="WP_136455298.1">
    <property type="nucleotide sequence ID" value="NZ_SSWH01000012.1"/>
</dbReference>
<dbReference type="AlphaFoldDB" id="A0A4S5E185"/>
<dbReference type="InterPro" id="IPR029060">
    <property type="entry name" value="PIN-like_dom_sf"/>
</dbReference>
<accession>A0A4S5E185</accession>
<dbReference type="Proteomes" id="UP000305233">
    <property type="component" value="Unassembled WGS sequence"/>
</dbReference>
<proteinExistence type="predicted"/>
<sequence length="173" mass="19769">MQPGPTLLFLDTSVIYPRTLRDWFCLLSLNSGIEGIDLRWSEDVLAEFIYNRRRKHSGASDAQIGRWRQLLTESFPNAIVSGYSIDPMFLEGKDKFDAHVLAAAIHGRVDYLVTSNISDFEDFADSVEFEILTPDDMLCLIEQRRPDSVSAATKKQCSYWSRREGSKPRSTDR</sequence>
<keyword evidence="2" id="KW-1185">Reference proteome</keyword>
<dbReference type="EMBL" id="SSWH01000012">
    <property type="protein sequence ID" value="THJ65108.1"/>
    <property type="molecule type" value="Genomic_DNA"/>
</dbReference>
<evidence type="ECO:0000313" key="2">
    <source>
        <dbReference type="Proteomes" id="UP000305233"/>
    </source>
</evidence>
<organism evidence="1 2">
    <name type="scientific">Arthrobacter echini</name>
    <dbReference type="NCBI Taxonomy" id="1529066"/>
    <lineage>
        <taxon>Bacteria</taxon>
        <taxon>Bacillati</taxon>
        <taxon>Actinomycetota</taxon>
        <taxon>Actinomycetes</taxon>
        <taxon>Micrococcales</taxon>
        <taxon>Micrococcaceae</taxon>
        <taxon>Arthrobacter</taxon>
    </lineage>
</organism>
<name>A0A4S5E185_9MICC</name>
<protein>
    <submittedName>
        <fullName evidence="1">PIN domain-containing protein</fullName>
    </submittedName>
</protein>
<dbReference type="OrthoDB" id="211933at2"/>
<gene>
    <name evidence="1" type="ORF">E8P82_12385</name>
</gene>
<comment type="caution">
    <text evidence="1">The sequence shown here is derived from an EMBL/GenBank/DDBJ whole genome shotgun (WGS) entry which is preliminary data.</text>
</comment>
<evidence type="ECO:0000313" key="1">
    <source>
        <dbReference type="EMBL" id="THJ65108.1"/>
    </source>
</evidence>
<reference evidence="1 2" key="1">
    <citation type="submission" date="2019-04" db="EMBL/GenBank/DDBJ databases">
        <authorList>
            <person name="Liu Q."/>
            <person name="Xin Y.-H."/>
        </authorList>
    </citation>
    <scope>NUCLEOTIDE SEQUENCE [LARGE SCALE GENOMIC DNA]</scope>
    <source>
        <strain evidence="1 2">AM23</strain>
    </source>
</reference>
<dbReference type="SUPFAM" id="SSF88723">
    <property type="entry name" value="PIN domain-like"/>
    <property type="match status" value="1"/>
</dbReference>